<evidence type="ECO:0000256" key="1">
    <source>
        <dbReference type="ARBA" id="ARBA00005094"/>
    </source>
</evidence>
<dbReference type="GO" id="GO:0030604">
    <property type="term" value="F:1-deoxy-D-xylulose-5-phosphate reductoisomerase activity"/>
    <property type="evidence" value="ECO:0007669"/>
    <property type="project" value="UniProtKB-UniRule"/>
</dbReference>
<dbReference type="Pfam" id="PF08436">
    <property type="entry name" value="DXP_redisom_C"/>
    <property type="match status" value="1"/>
</dbReference>
<dbReference type="InterPro" id="IPR036169">
    <property type="entry name" value="DXPR_C_sf"/>
</dbReference>
<keyword evidence="5 9" id="KW-0560">Oxidoreductase</keyword>
<feature type="binding site" evidence="9">
    <location>
        <position position="12"/>
    </location>
    <ligand>
        <name>NADPH</name>
        <dbReference type="ChEBI" id="CHEBI:57783"/>
    </ligand>
</feature>
<evidence type="ECO:0000256" key="4">
    <source>
        <dbReference type="ARBA" id="ARBA00022857"/>
    </source>
</evidence>
<feature type="binding site" evidence="9">
    <location>
        <position position="146"/>
    </location>
    <ligand>
        <name>Mn(2+)</name>
        <dbReference type="ChEBI" id="CHEBI:29035"/>
    </ligand>
</feature>
<comment type="pathway">
    <text evidence="1 9">Isoprenoid biosynthesis; isopentenyl diphosphate biosynthesis via DXP pathway; isopentenyl diphosphate from 1-deoxy-D-xylulose 5-phosphate: step 1/6.</text>
</comment>
<dbReference type="Gene3D" id="3.40.50.720">
    <property type="entry name" value="NAD(P)-binding Rossmann-like Domain"/>
    <property type="match status" value="1"/>
</dbReference>
<feature type="binding site" evidence="9">
    <location>
        <position position="172"/>
    </location>
    <ligand>
        <name>1-deoxy-D-xylulose 5-phosphate</name>
        <dbReference type="ChEBI" id="CHEBI:57792"/>
    </ligand>
</feature>
<keyword evidence="13" id="KW-0413">Isomerase</keyword>
<feature type="binding site" evidence="9">
    <location>
        <position position="11"/>
    </location>
    <ligand>
        <name>NADPH</name>
        <dbReference type="ChEBI" id="CHEBI:57783"/>
    </ligand>
</feature>
<evidence type="ECO:0000313" key="13">
    <source>
        <dbReference type="EMBL" id="QPS10085.1"/>
    </source>
</evidence>
<comment type="similarity">
    <text evidence="2 9">Belongs to the DXR family.</text>
</comment>
<feature type="binding site" evidence="9">
    <location>
        <position position="201"/>
    </location>
    <ligand>
        <name>NADPH</name>
        <dbReference type="ChEBI" id="CHEBI:57783"/>
    </ligand>
</feature>
<evidence type="ECO:0000256" key="8">
    <source>
        <dbReference type="ARBA" id="ARBA00048543"/>
    </source>
</evidence>
<dbReference type="Pfam" id="PF02670">
    <property type="entry name" value="DXP_reductoisom"/>
    <property type="match status" value="1"/>
</dbReference>
<dbReference type="EC" id="1.1.1.267" evidence="9"/>
<dbReference type="Proteomes" id="UP000594778">
    <property type="component" value="Chromosome"/>
</dbReference>
<feature type="domain" description="1-deoxy-D-xylulose 5-phosphate reductoisomerase C-terminal" evidence="11">
    <location>
        <begin position="142"/>
        <end position="225"/>
    </location>
</feature>
<comment type="cofactor">
    <cofactor evidence="9">
        <name>Mg(2+)</name>
        <dbReference type="ChEBI" id="CHEBI:18420"/>
    </cofactor>
    <cofactor evidence="9">
        <name>Mn(2+)</name>
        <dbReference type="ChEBI" id="CHEBI:29035"/>
    </cofactor>
</comment>
<comment type="caution">
    <text evidence="9">Lacks conserved residue(s) required for the propagation of feature annotation.</text>
</comment>
<dbReference type="RefSeq" id="WP_197956737.1">
    <property type="nucleotide sequence ID" value="NZ_CP065668.1"/>
</dbReference>
<dbReference type="SUPFAM" id="SSF69055">
    <property type="entry name" value="1-deoxy-D-xylulose-5-phosphate reductoisomerase, C-terminal domain"/>
    <property type="match status" value="1"/>
</dbReference>
<dbReference type="GO" id="GO:0016853">
    <property type="term" value="F:isomerase activity"/>
    <property type="evidence" value="ECO:0007669"/>
    <property type="project" value="UniProtKB-KW"/>
</dbReference>
<reference evidence="13 14" key="1">
    <citation type="submission" date="2020-12" db="EMBL/GenBank/DDBJ databases">
        <title>FDA dAtabase for Regulatory Grade micrObial Sequences (FDA-ARGOS): Supporting development and validation of Infectious Disease Dx tests.</title>
        <authorList>
            <person name="Sproer C."/>
            <person name="Gronow S."/>
            <person name="Severitt S."/>
            <person name="Schroder I."/>
            <person name="Tallon L."/>
            <person name="Sadzewicz L."/>
            <person name="Zhao X."/>
            <person name="Boylan J."/>
            <person name="Ott S."/>
            <person name="Bowen H."/>
            <person name="Vavikolanu K."/>
            <person name="Mehta A."/>
            <person name="Aluvathingal J."/>
            <person name="Nadendla S."/>
            <person name="Lowell S."/>
            <person name="Myers T."/>
            <person name="Yan Y."/>
            <person name="Sichtig H."/>
        </authorList>
    </citation>
    <scope>NUCLEOTIDE SEQUENCE [LARGE SCALE GENOMIC DNA]</scope>
    <source>
        <strain evidence="13 14">FDAARGOS_909</strain>
    </source>
</reference>
<evidence type="ECO:0000313" key="14">
    <source>
        <dbReference type="Proteomes" id="UP000594778"/>
    </source>
</evidence>
<feature type="binding site" evidence="9">
    <location>
        <position position="214"/>
    </location>
    <ligand>
        <name>1-deoxy-D-xylulose 5-phosphate</name>
        <dbReference type="ChEBI" id="CHEBI:57792"/>
    </ligand>
</feature>
<keyword evidence="7 9" id="KW-0414">Isoprene biosynthesis</keyword>
<dbReference type="InterPro" id="IPR036291">
    <property type="entry name" value="NAD(P)-bd_dom_sf"/>
</dbReference>
<dbReference type="InterPro" id="IPR003821">
    <property type="entry name" value="DXP_reductoisomerase"/>
</dbReference>
<evidence type="ECO:0000256" key="2">
    <source>
        <dbReference type="ARBA" id="ARBA00006825"/>
    </source>
</evidence>
<feature type="binding site" evidence="9">
    <location>
        <position position="208"/>
    </location>
    <ligand>
        <name>1-deoxy-D-xylulose 5-phosphate</name>
        <dbReference type="ChEBI" id="CHEBI:57792"/>
    </ligand>
</feature>
<comment type="catalytic activity">
    <reaction evidence="8">
        <text>2-C-methyl-D-erythritol 4-phosphate + NADP(+) = 1-deoxy-D-xylulose 5-phosphate + NADPH + H(+)</text>
        <dbReference type="Rhea" id="RHEA:13717"/>
        <dbReference type="ChEBI" id="CHEBI:15378"/>
        <dbReference type="ChEBI" id="CHEBI:57783"/>
        <dbReference type="ChEBI" id="CHEBI:57792"/>
        <dbReference type="ChEBI" id="CHEBI:58262"/>
        <dbReference type="ChEBI" id="CHEBI:58349"/>
        <dbReference type="EC" id="1.1.1.267"/>
    </reaction>
    <physiologicalReaction direction="right-to-left" evidence="8">
        <dbReference type="Rhea" id="RHEA:13719"/>
    </physiologicalReaction>
</comment>
<feature type="binding site" evidence="9">
    <location>
        <position position="217"/>
    </location>
    <ligand>
        <name>Mn(2+)</name>
        <dbReference type="ChEBI" id="CHEBI:29035"/>
    </ligand>
</feature>
<dbReference type="AlphaFoldDB" id="A0A7T2W2E1"/>
<keyword evidence="9" id="KW-0460">Magnesium</keyword>
<evidence type="ECO:0000256" key="6">
    <source>
        <dbReference type="ARBA" id="ARBA00023211"/>
    </source>
</evidence>
<protein>
    <recommendedName>
        <fullName evidence="9">1-deoxy-D-xylulose 5-phosphate reductoisomerase</fullName>
        <shortName evidence="9">DXP reductoisomerase</shortName>
        <ecNumber evidence="9">1.1.1.267</ecNumber>
    </recommendedName>
    <alternativeName>
        <fullName evidence="9">1-deoxyxylulose-5-phosphate reductoisomerase</fullName>
    </alternativeName>
    <alternativeName>
        <fullName evidence="9">2-C-methyl-D-erythritol 4-phosphate synthase</fullName>
    </alternativeName>
</protein>
<dbReference type="GO" id="GO:0070402">
    <property type="term" value="F:NADPH binding"/>
    <property type="evidence" value="ECO:0007669"/>
    <property type="project" value="InterPro"/>
</dbReference>
<proteinExistence type="inferred from homology"/>
<feature type="binding site" evidence="9">
    <location>
        <position position="148"/>
    </location>
    <ligand>
        <name>1-deoxy-D-xylulose 5-phosphate</name>
        <dbReference type="ChEBI" id="CHEBI:57792"/>
    </ligand>
</feature>
<dbReference type="EMBL" id="CP065668">
    <property type="protein sequence ID" value="QPS10085.1"/>
    <property type="molecule type" value="Genomic_DNA"/>
</dbReference>
<dbReference type="FunFam" id="3.40.50.720:FF:000045">
    <property type="entry name" value="1-deoxy-D-xylulose 5-phosphate reductoisomerase"/>
    <property type="match status" value="1"/>
</dbReference>
<dbReference type="SUPFAM" id="SSF51735">
    <property type="entry name" value="NAD(P)-binding Rossmann-fold domains"/>
    <property type="match status" value="1"/>
</dbReference>
<feature type="binding site" evidence="9">
    <location>
        <position position="13"/>
    </location>
    <ligand>
        <name>NADPH</name>
        <dbReference type="ChEBI" id="CHEBI:57783"/>
    </ligand>
</feature>
<name>A0A7T2W2E1_DELAC</name>
<dbReference type="PIRSF" id="PIRSF006205">
    <property type="entry name" value="Dxp_reductismrs"/>
    <property type="match status" value="1"/>
</dbReference>
<dbReference type="GO" id="GO:0030145">
    <property type="term" value="F:manganese ion binding"/>
    <property type="evidence" value="ECO:0007669"/>
    <property type="project" value="TreeGrafter"/>
</dbReference>
<dbReference type="PANTHER" id="PTHR30525:SF0">
    <property type="entry name" value="1-DEOXY-D-XYLULOSE 5-PHOSPHATE REDUCTOISOMERASE, CHLOROPLASTIC"/>
    <property type="match status" value="1"/>
</dbReference>
<gene>
    <name evidence="9" type="primary">dxr</name>
    <name evidence="13" type="ORF">I6G66_08820</name>
</gene>
<dbReference type="PANTHER" id="PTHR30525">
    <property type="entry name" value="1-DEOXY-D-XYLULOSE 5-PHOSPHATE REDUCTOISOMERASE"/>
    <property type="match status" value="1"/>
</dbReference>
<evidence type="ECO:0000256" key="3">
    <source>
        <dbReference type="ARBA" id="ARBA00022723"/>
    </source>
</evidence>
<evidence type="ECO:0000256" key="7">
    <source>
        <dbReference type="ARBA" id="ARBA00023229"/>
    </source>
</evidence>
<feature type="binding site" evidence="9">
    <location>
        <position position="122"/>
    </location>
    <ligand>
        <name>NADPH</name>
        <dbReference type="ChEBI" id="CHEBI:57783"/>
    </ligand>
</feature>
<evidence type="ECO:0000259" key="10">
    <source>
        <dbReference type="Pfam" id="PF02670"/>
    </source>
</evidence>
<dbReference type="SUPFAM" id="SSF55347">
    <property type="entry name" value="Glyceraldehyde-3-phosphate dehydrogenase-like, C-terminal domain"/>
    <property type="match status" value="1"/>
</dbReference>
<feature type="binding site" evidence="9">
    <location>
        <position position="37"/>
    </location>
    <ligand>
        <name>NADPH</name>
        <dbReference type="ChEBI" id="CHEBI:57783"/>
    </ligand>
</feature>
<feature type="binding site" evidence="9">
    <location>
        <position position="195"/>
    </location>
    <ligand>
        <name>1-deoxy-D-xylulose 5-phosphate</name>
        <dbReference type="ChEBI" id="CHEBI:57792"/>
    </ligand>
</feature>
<dbReference type="Gene3D" id="1.10.1740.10">
    <property type="match status" value="1"/>
</dbReference>
<dbReference type="NCBIfam" id="TIGR00243">
    <property type="entry name" value="Dxr"/>
    <property type="match status" value="1"/>
</dbReference>
<evidence type="ECO:0000256" key="5">
    <source>
        <dbReference type="ARBA" id="ARBA00023002"/>
    </source>
</evidence>
<evidence type="ECO:0000259" key="11">
    <source>
        <dbReference type="Pfam" id="PF08436"/>
    </source>
</evidence>
<dbReference type="InterPro" id="IPR013644">
    <property type="entry name" value="DXP_reductoisomerase_C"/>
</dbReference>
<dbReference type="HAMAP" id="MF_00183">
    <property type="entry name" value="DXP_reductoisom"/>
    <property type="match status" value="1"/>
</dbReference>
<dbReference type="InterPro" id="IPR013512">
    <property type="entry name" value="DXP_reductoisomerase_N"/>
</dbReference>
<feature type="domain" description="1-deoxy-D-xylulose 5-phosphate reductoisomerase N-terminal" evidence="10">
    <location>
        <begin position="4"/>
        <end position="128"/>
    </location>
</feature>
<keyword evidence="4 9" id="KW-0521">NADP</keyword>
<feature type="binding site" evidence="9">
    <location>
        <position position="213"/>
    </location>
    <ligand>
        <name>1-deoxy-D-xylulose 5-phosphate</name>
        <dbReference type="ChEBI" id="CHEBI:57792"/>
    </ligand>
</feature>
<feature type="binding site" evidence="9">
    <location>
        <position position="217"/>
    </location>
    <ligand>
        <name>1-deoxy-D-xylulose 5-phosphate</name>
        <dbReference type="ChEBI" id="CHEBI:57792"/>
    </ligand>
</feature>
<feature type="domain" description="DXP reductoisomerase C-terminal" evidence="12">
    <location>
        <begin position="257"/>
        <end position="373"/>
    </location>
</feature>
<sequence length="387" mass="41311">MKFVTILGASGSIGTSALAFLRRHREHFSLKAVSFSKSWEKAVAIYREFTPEVVAFSDPAAARAFQSAITGPCRVIAGPKASADIASMSVDIVLAAISGSVGFPSVHAAVKAGNRVALANKEALVCGGTKLLALAKHHRAEVIPVDSEHSAIFQCVKLGRREELRRLVLTASGGPFRDWARADIAQATAGAALKHPTWQMGPKNSLDSATLANKGLELIEACYFFDMPSSRVDVFVNPSSLLHSAASFIDGSMIALLGHNDMKNAIGYALSYPDRMSTGIDDLDLGQVGTLEFRRIDPERFPCLGLARQAVEAGPGATMMFNAANEIAGRMFMAGRIGFYAISDIIAEGLDRDTGRFDVPLDDLMAADHEAKTLATQIAEEVMVGRA</sequence>
<evidence type="ECO:0000256" key="9">
    <source>
        <dbReference type="HAMAP-Rule" id="MF_00183"/>
    </source>
</evidence>
<comment type="function">
    <text evidence="9">Catalyzes the NADPH-dependent rearrangement and reduction of 1-deoxy-D-xylulose-5-phosphate (DXP) to 2-C-methyl-D-erythritol 4-phosphate (MEP).</text>
</comment>
<organism evidence="13 14">
    <name type="scientific">Delftia acidovorans</name>
    <name type="common">Pseudomonas acidovorans</name>
    <name type="synonym">Comamonas acidovorans</name>
    <dbReference type="NCBI Taxonomy" id="80866"/>
    <lineage>
        <taxon>Bacteria</taxon>
        <taxon>Pseudomonadati</taxon>
        <taxon>Pseudomonadota</taxon>
        <taxon>Betaproteobacteria</taxon>
        <taxon>Burkholderiales</taxon>
        <taxon>Comamonadaceae</taxon>
        <taxon>Delftia</taxon>
    </lineage>
</organism>
<evidence type="ECO:0000259" key="12">
    <source>
        <dbReference type="Pfam" id="PF13288"/>
    </source>
</evidence>
<dbReference type="GO" id="GO:0051484">
    <property type="term" value="P:isopentenyl diphosphate biosynthetic process, methylerythritol 4-phosphate pathway involved in terpenoid biosynthetic process"/>
    <property type="evidence" value="ECO:0007669"/>
    <property type="project" value="TreeGrafter"/>
</dbReference>
<accession>A0A7T2W2E1</accession>
<feature type="binding site" evidence="9">
    <location>
        <position position="121"/>
    </location>
    <ligand>
        <name>1-deoxy-D-xylulose 5-phosphate</name>
        <dbReference type="ChEBI" id="CHEBI:57792"/>
    </ligand>
</feature>
<dbReference type="UniPathway" id="UPA00056">
    <property type="reaction ID" value="UER00092"/>
</dbReference>
<feature type="binding site" evidence="9">
    <location>
        <position position="120"/>
    </location>
    <ligand>
        <name>NADPH</name>
        <dbReference type="ChEBI" id="CHEBI:57783"/>
    </ligand>
</feature>
<feature type="binding site" evidence="9">
    <location>
        <position position="147"/>
    </location>
    <ligand>
        <name>1-deoxy-D-xylulose 5-phosphate</name>
        <dbReference type="ChEBI" id="CHEBI:57792"/>
    </ligand>
</feature>
<feature type="binding site" evidence="9">
    <location>
        <position position="148"/>
    </location>
    <ligand>
        <name>Mn(2+)</name>
        <dbReference type="ChEBI" id="CHEBI:29035"/>
    </ligand>
</feature>
<dbReference type="InterPro" id="IPR026877">
    <property type="entry name" value="DXPR_C"/>
</dbReference>
<dbReference type="Pfam" id="PF13288">
    <property type="entry name" value="DXPR_C"/>
    <property type="match status" value="1"/>
</dbReference>
<keyword evidence="6 9" id="KW-0464">Manganese</keyword>
<keyword evidence="3 9" id="KW-0479">Metal-binding</keyword>